<reference evidence="13" key="1">
    <citation type="submission" date="2014-12" db="EMBL/GenBank/DDBJ databases">
        <title>Genome Sequence of Valsa Canker Pathogens Uncovers a Specific Adaption of Colonization on Woody Bark.</title>
        <authorList>
            <person name="Yin Z."/>
            <person name="Liu H."/>
            <person name="Gao X."/>
            <person name="Li Z."/>
            <person name="Song N."/>
            <person name="Ke X."/>
            <person name="Dai Q."/>
            <person name="Wu Y."/>
            <person name="Sun Y."/>
            <person name="Xu J.-R."/>
            <person name="Kang Z.K."/>
            <person name="Wang L."/>
            <person name="Huang L."/>
        </authorList>
    </citation>
    <scope>NUCLEOTIDE SEQUENCE [LARGE SCALE GENOMIC DNA]</scope>
    <source>
        <strain evidence="13">03-8</strain>
    </source>
</reference>
<dbReference type="FunFam" id="2.10.110.10:FF:000121">
    <property type="entry name" value="Rho GTPase activator Rga"/>
    <property type="match status" value="1"/>
</dbReference>
<protein>
    <submittedName>
        <fullName evidence="13">Vacuolar protein sorting-associated protein 52 A</fullName>
    </submittedName>
</protein>
<feature type="region of interest" description="Disordered" evidence="10">
    <location>
        <begin position="922"/>
        <end position="959"/>
    </location>
</feature>
<dbReference type="InterPro" id="IPR000198">
    <property type="entry name" value="RhoGAP_dom"/>
</dbReference>
<feature type="compositionally biased region" description="Polar residues" evidence="10">
    <location>
        <begin position="1196"/>
        <end position="1208"/>
    </location>
</feature>
<feature type="compositionally biased region" description="Basic and acidic residues" evidence="10">
    <location>
        <begin position="276"/>
        <end position="288"/>
    </location>
</feature>
<name>A0A194VY42_CYTMA</name>
<dbReference type="PROSITE" id="PS50023">
    <property type="entry name" value="LIM_DOMAIN_2"/>
    <property type="match status" value="1"/>
</dbReference>
<dbReference type="GO" id="GO:0032456">
    <property type="term" value="P:endocytic recycling"/>
    <property type="evidence" value="ECO:0007669"/>
    <property type="project" value="TreeGrafter"/>
</dbReference>
<dbReference type="CDD" id="cd00159">
    <property type="entry name" value="RhoGAP"/>
    <property type="match status" value="1"/>
</dbReference>
<keyword evidence="8" id="KW-0440">LIM domain</keyword>
<feature type="domain" description="LIM zinc-binding" evidence="11">
    <location>
        <begin position="14"/>
        <end position="76"/>
    </location>
</feature>
<dbReference type="GO" id="GO:0042147">
    <property type="term" value="P:retrograde transport, endosome to Golgi"/>
    <property type="evidence" value="ECO:0007669"/>
    <property type="project" value="TreeGrafter"/>
</dbReference>
<dbReference type="Gene3D" id="2.10.110.10">
    <property type="entry name" value="Cysteine Rich Protein"/>
    <property type="match status" value="2"/>
</dbReference>
<keyword evidence="3" id="KW-0813">Transport</keyword>
<feature type="region of interest" description="Disordered" evidence="10">
    <location>
        <begin position="261"/>
        <end position="547"/>
    </location>
</feature>
<dbReference type="InterPro" id="IPR008936">
    <property type="entry name" value="Rho_GTPase_activation_prot"/>
</dbReference>
<dbReference type="InterPro" id="IPR048361">
    <property type="entry name" value="Vps52_C"/>
</dbReference>
<dbReference type="InterPro" id="IPR007258">
    <property type="entry name" value="Vps52"/>
</dbReference>
<dbReference type="Pfam" id="PF00620">
    <property type="entry name" value="RhoGAP"/>
    <property type="match status" value="1"/>
</dbReference>
<dbReference type="SUPFAM" id="SSF48350">
    <property type="entry name" value="GTPase activation domain, GAP"/>
    <property type="match status" value="1"/>
</dbReference>
<dbReference type="Pfam" id="PF20655">
    <property type="entry name" value="Vps52_C"/>
    <property type="match status" value="1"/>
</dbReference>
<dbReference type="GO" id="GO:0006896">
    <property type="term" value="P:Golgi to vacuole transport"/>
    <property type="evidence" value="ECO:0007669"/>
    <property type="project" value="TreeGrafter"/>
</dbReference>
<feature type="compositionally biased region" description="Basic and acidic residues" evidence="10">
    <location>
        <begin position="434"/>
        <end position="446"/>
    </location>
</feature>
<comment type="subcellular location">
    <subcellularLocation>
        <location evidence="1">Golgi apparatus</location>
        <location evidence="1">trans-Golgi network</location>
    </subcellularLocation>
</comment>
<feature type="region of interest" description="Disordered" evidence="10">
    <location>
        <begin position="575"/>
        <end position="639"/>
    </location>
</feature>
<dbReference type="SMART" id="SM00324">
    <property type="entry name" value="RhoGAP"/>
    <property type="match status" value="1"/>
</dbReference>
<evidence type="ECO:0000256" key="8">
    <source>
        <dbReference type="PROSITE-ProRule" id="PRU00125"/>
    </source>
</evidence>
<dbReference type="FunFam" id="1.10.555.10:FF:000043">
    <property type="entry name" value="Rho GTPase activator Rga"/>
    <property type="match status" value="1"/>
</dbReference>
<dbReference type="FunFam" id="2.10.110.10:FF:000044">
    <property type="entry name" value="Rho GTPase activator Rga"/>
    <property type="match status" value="1"/>
</dbReference>
<feature type="region of interest" description="Disordered" evidence="10">
    <location>
        <begin position="134"/>
        <end position="228"/>
    </location>
</feature>
<evidence type="ECO:0000256" key="7">
    <source>
        <dbReference type="ARBA" id="ARBA00023034"/>
    </source>
</evidence>
<evidence type="ECO:0000256" key="4">
    <source>
        <dbReference type="ARBA" id="ARBA00022723"/>
    </source>
</evidence>
<dbReference type="GO" id="GO:0030695">
    <property type="term" value="F:GTPase regulator activity"/>
    <property type="evidence" value="ECO:0007669"/>
    <property type="project" value="UniProtKB-ARBA"/>
</dbReference>
<keyword evidence="6" id="KW-0653">Protein transport</keyword>
<dbReference type="GO" id="GO:0007165">
    <property type="term" value="P:signal transduction"/>
    <property type="evidence" value="ECO:0007669"/>
    <property type="project" value="InterPro"/>
</dbReference>
<evidence type="ECO:0000256" key="1">
    <source>
        <dbReference type="ARBA" id="ARBA00004601"/>
    </source>
</evidence>
<feature type="coiled-coil region" evidence="9">
    <location>
        <begin position="732"/>
        <end position="766"/>
    </location>
</feature>
<feature type="region of interest" description="Disordered" evidence="10">
    <location>
        <begin position="819"/>
        <end position="839"/>
    </location>
</feature>
<feature type="compositionally biased region" description="Polar residues" evidence="10">
    <location>
        <begin position="613"/>
        <end position="638"/>
    </location>
</feature>
<dbReference type="CDD" id="cd09394">
    <property type="entry name" value="LIM1_Rga"/>
    <property type="match status" value="1"/>
</dbReference>
<evidence type="ECO:0000256" key="5">
    <source>
        <dbReference type="ARBA" id="ARBA00022833"/>
    </source>
</evidence>
<feature type="region of interest" description="Disordered" evidence="10">
    <location>
        <begin position="882"/>
        <end position="903"/>
    </location>
</feature>
<dbReference type="OrthoDB" id="79452at2759"/>
<dbReference type="GO" id="GO:0005829">
    <property type="term" value="C:cytosol"/>
    <property type="evidence" value="ECO:0007669"/>
    <property type="project" value="GOC"/>
</dbReference>
<evidence type="ECO:0000256" key="10">
    <source>
        <dbReference type="SAM" id="MobiDB-lite"/>
    </source>
</evidence>
<evidence type="ECO:0000256" key="9">
    <source>
        <dbReference type="SAM" id="Coils"/>
    </source>
</evidence>
<feature type="coiled-coil region" evidence="9">
    <location>
        <begin position="639"/>
        <end position="666"/>
    </location>
</feature>
<keyword evidence="7" id="KW-0333">Golgi apparatus</keyword>
<keyword evidence="4 8" id="KW-0479">Metal-binding</keyword>
<dbReference type="SMART" id="SM00132">
    <property type="entry name" value="LIM"/>
    <property type="match status" value="2"/>
</dbReference>
<feature type="compositionally biased region" description="Low complexity" evidence="10">
    <location>
        <begin position="261"/>
        <end position="271"/>
    </location>
</feature>
<evidence type="ECO:0000313" key="14">
    <source>
        <dbReference type="Proteomes" id="UP000078559"/>
    </source>
</evidence>
<dbReference type="PROSITE" id="PS00478">
    <property type="entry name" value="LIM_DOMAIN_1"/>
    <property type="match status" value="1"/>
</dbReference>
<dbReference type="CDD" id="cd09395">
    <property type="entry name" value="LIM2_Rga"/>
    <property type="match status" value="1"/>
</dbReference>
<sequence>MDDYLDSPMEDDVFPCKGCGEILEEGKAFELAGNRWHLNCFRCNTCGTLLDSDANLLLLGDGSLICNNCTYSCSACGNKIEDLAILTGDQAFCATCFRCRNCKRKIENLRYARTSQGIFCMSCHESLMARRRKKTKAVAQAKARDKDSPMVEKSLPALPPNAIPPNAFSDERVSPESDTPTELSPRPTRPTYPRMDSSSTRGSLRTARSPERHGDSAKETGLGLPAHNYRRNRNSSILAGQANIEGADGDSFFIPVALDPSPAPSVSSPRSNNEAFDQRKASNDKDYFSKPPAVPDRKSDARSSQASTPHIAFQEKVRRTSSDYEASTPKEPSRKLSKSSKSDRSVVSQASPVASDDRSQKTSHSRKDEFKLQEAPKSKKSATNRSPPQTTSPTENGASKAVDGNLRKDAIGSKPDSPPRYGPAGTSESPSDAQDARAKDDDKRPSIDTTSSTRTGDTINSKSISRKEIPASAATRSVNGKSSRADEPLMPPPRPQVEQKLSDTYMSPRAPPQPPGAPTREPNSAKNGQTSPKVSPKLPRWSSGGDFTMDEDMARILGTDEGSSSILRKVSNAVRHGRPGSVDGMPQPRNGHTRSMSETTGATASPRWPKTPIIQTPQNGDTRDISSPISMNSTSQEDSAFLKRQLRNSEQRVAELEKQFNSERDLLTLTERLEEKRKTVSILDTQTEIMIRQLEVLAGYVERAKDTKRPIDPRVLEESAIKEFVQKLDKVKQTMSASIEQLHAERDELVEEKEQAIADRDRALLEFEQLSSKNAQLADMNNDLTHQIQGRFRSQVGSDGKPNGLGIYTNHKATSSTSVHNIDTSSIHTGPTLVGTDVDEPVLEGPRVVQVRKGQAKKFNWKKGGKSVAQNITRVGRAVGAFQTNERGEPRGPPQQGGLNSDNIGLPYNMTIAQLEAPSTTLPNANPIPNGQQNRGAPNDPRPFGFFNRTGKATPLPKSSTSANVAAAAAAAEPPSTLFGSELVERAEYERRQIPSVVTRCIEEVELRGMDAEGIYRKSGGNGQVKMIQDGFERVEDFDISDPSIDIASVTSVLKQYFRKLPTPLLTFDVYDRVLESASINDPEERCAHLRKTVNMLPQKHRDCLEFLMFHLARVASREPENLMSPKNLAVVFAPTIMRDHSLEREMTDMHAKNLAVQFMVENTRASEVSLVSSSDTGSTTSLLRGSGRTNGGPTAGSSLRQTTTLDDGSESLSVLGRILGEHVPIHTETPGGSGTASPSESEETPGGATIKEEDLDLEFDFGGLSLRAFVAQGASESDGAGGVYRSQTVDEYEQEQTKFEDLHRSIRACDDVLSSVETNLTSFRNDLAAVSADIESLQARSTSLNVRLENRKAVEKGLGPVIEELSVSPLIVSKIAEGHVDESWIKVLAELEKKHEAYKKNVKQQGQGKSLEDLGPLLEKLTLKAIERIRDHLVAQIKALRSPHINAQIIQQQNFLKFKDLYTFLHKHQPTLADELCRAYMNTMKWYYLNQFTRYHKALEKIKLHVIDKTDMLGHEDTSRKATVLSSTTKGLGGPPHDAFNLGRRIDLLKTTNQVAISSYLAEEDQATHYLEVPFRNFNIALVDNATAEYTFLASFFAPSFSMATIGKKFNYVFEPTFQLGHSLTKSLVSETYDGLGLLLCIRLNQHLQFELQRRRVPAMDGYVNGAAMMLWPRLQVVMDSHRESVRGLTSALPQKSLPAATAKTTSAAPHVVTQRFGQLLHGILALSTEAGDDEPVATSLGRLRSEMEAFLTRYSQAYFGSDVQGRKRERFLYNNYSLILTIIGDVGAGKLAADQVEHFEGLKRAFQEAA</sequence>
<dbReference type="InterPro" id="IPR001781">
    <property type="entry name" value="Znf_LIM"/>
</dbReference>
<feature type="region of interest" description="Disordered" evidence="10">
    <location>
        <begin position="1170"/>
        <end position="1208"/>
    </location>
</feature>
<keyword evidence="5 8" id="KW-0862">Zinc</keyword>
<evidence type="ECO:0000256" key="6">
    <source>
        <dbReference type="ARBA" id="ARBA00022927"/>
    </source>
</evidence>
<feature type="compositionally biased region" description="Polar residues" evidence="10">
    <location>
        <begin position="381"/>
        <end position="397"/>
    </location>
</feature>
<dbReference type="EMBL" id="CM003101">
    <property type="protein sequence ID" value="KUI69139.1"/>
    <property type="molecule type" value="Genomic_DNA"/>
</dbReference>
<feature type="compositionally biased region" description="Polar residues" evidence="10">
    <location>
        <begin position="524"/>
        <end position="533"/>
    </location>
</feature>
<dbReference type="PANTHER" id="PTHR14190:SF7">
    <property type="entry name" value="VACUOLAR PROTEIN SORTING-ASSOCIATED PROTEIN 52 HOMOLOG"/>
    <property type="match status" value="1"/>
</dbReference>
<proteinExistence type="inferred from homology"/>
<dbReference type="PROSITE" id="PS50238">
    <property type="entry name" value="RHOGAP"/>
    <property type="match status" value="1"/>
</dbReference>
<accession>A0A194VY42</accession>
<evidence type="ECO:0000256" key="2">
    <source>
        <dbReference type="ARBA" id="ARBA00008180"/>
    </source>
</evidence>
<dbReference type="Pfam" id="PF04129">
    <property type="entry name" value="Vps52_CC"/>
    <property type="match status" value="1"/>
</dbReference>
<dbReference type="InterPro" id="IPR048319">
    <property type="entry name" value="Vps52_CC"/>
</dbReference>
<evidence type="ECO:0000259" key="11">
    <source>
        <dbReference type="PROSITE" id="PS50023"/>
    </source>
</evidence>
<evidence type="ECO:0000259" key="12">
    <source>
        <dbReference type="PROSITE" id="PS50238"/>
    </source>
</evidence>
<feature type="compositionally biased region" description="Low complexity" evidence="10">
    <location>
        <begin position="1170"/>
        <end position="1188"/>
    </location>
</feature>
<evidence type="ECO:0000256" key="3">
    <source>
        <dbReference type="ARBA" id="ARBA00022448"/>
    </source>
</evidence>
<feature type="compositionally biased region" description="Polar residues" evidence="10">
    <location>
        <begin position="819"/>
        <end position="829"/>
    </location>
</feature>
<feature type="region of interest" description="Disordered" evidence="10">
    <location>
        <begin position="1225"/>
        <end position="1248"/>
    </location>
</feature>
<dbReference type="GO" id="GO:0000938">
    <property type="term" value="C:GARP complex"/>
    <property type="evidence" value="ECO:0007669"/>
    <property type="project" value="TreeGrafter"/>
</dbReference>
<dbReference type="GO" id="GO:0019905">
    <property type="term" value="F:syntaxin binding"/>
    <property type="evidence" value="ECO:0007669"/>
    <property type="project" value="TreeGrafter"/>
</dbReference>
<dbReference type="Gene3D" id="1.10.555.10">
    <property type="entry name" value="Rho GTPase activation protein"/>
    <property type="match status" value="1"/>
</dbReference>
<evidence type="ECO:0000313" key="13">
    <source>
        <dbReference type="EMBL" id="KUI69139.1"/>
    </source>
</evidence>
<organism evidence="13 14">
    <name type="scientific">Cytospora mali</name>
    <name type="common">Apple Valsa canker fungus</name>
    <name type="synonym">Valsa mali</name>
    <dbReference type="NCBI Taxonomy" id="578113"/>
    <lineage>
        <taxon>Eukaryota</taxon>
        <taxon>Fungi</taxon>
        <taxon>Dikarya</taxon>
        <taxon>Ascomycota</taxon>
        <taxon>Pezizomycotina</taxon>
        <taxon>Sordariomycetes</taxon>
        <taxon>Sordariomycetidae</taxon>
        <taxon>Diaporthales</taxon>
        <taxon>Cytosporaceae</taxon>
        <taxon>Cytospora</taxon>
    </lineage>
</organism>
<comment type="similarity">
    <text evidence="2">Belongs to the VPS52 family.</text>
</comment>
<dbReference type="Pfam" id="PF00412">
    <property type="entry name" value="LIM"/>
    <property type="match status" value="1"/>
</dbReference>
<keyword evidence="9" id="KW-0175">Coiled coil</keyword>
<dbReference type="Proteomes" id="UP000078559">
    <property type="component" value="Chromosome 4"/>
</dbReference>
<gene>
    <name evidence="13" type="ORF">VM1G_04520</name>
</gene>
<dbReference type="GO" id="GO:0046872">
    <property type="term" value="F:metal ion binding"/>
    <property type="evidence" value="ECO:0007669"/>
    <property type="project" value="UniProtKB-KW"/>
</dbReference>
<dbReference type="SMR" id="A0A194VY42"/>
<feature type="compositionally biased region" description="Basic and acidic residues" evidence="10">
    <location>
        <begin position="355"/>
        <end position="377"/>
    </location>
</feature>
<feature type="compositionally biased region" description="Polar residues" evidence="10">
    <location>
        <begin position="922"/>
        <end position="936"/>
    </location>
</feature>
<feature type="compositionally biased region" description="Polar residues" evidence="10">
    <location>
        <begin position="593"/>
        <end position="603"/>
    </location>
</feature>
<dbReference type="GO" id="GO:0015031">
    <property type="term" value="P:protein transport"/>
    <property type="evidence" value="ECO:0007669"/>
    <property type="project" value="UniProtKB-KW"/>
</dbReference>
<feature type="compositionally biased region" description="Basic and acidic residues" evidence="10">
    <location>
        <begin position="208"/>
        <end position="218"/>
    </location>
</feature>
<feature type="domain" description="Rho-GAP" evidence="12">
    <location>
        <begin position="981"/>
        <end position="1168"/>
    </location>
</feature>
<keyword evidence="14" id="KW-1185">Reference proteome</keyword>
<feature type="compositionally biased region" description="Polar residues" evidence="10">
    <location>
        <begin position="447"/>
        <end position="463"/>
    </location>
</feature>
<dbReference type="PANTHER" id="PTHR14190">
    <property type="entry name" value="SUPPRESSOR OF ACTIN MUTATIONS 2/VACUOLAR PROTEIN SORTING 52"/>
    <property type="match status" value="1"/>
</dbReference>
<feature type="compositionally biased region" description="Basic and acidic residues" evidence="10">
    <location>
        <begin position="313"/>
        <end position="322"/>
    </location>
</feature>